<dbReference type="Proteomes" id="UP001629288">
    <property type="component" value="Unassembled WGS sequence"/>
</dbReference>
<name>A0ABW9BSZ5_9BURK</name>
<dbReference type="EMBL" id="JAQQDH010000001">
    <property type="protein sequence ID" value="MFM0442040.1"/>
    <property type="molecule type" value="Genomic_DNA"/>
</dbReference>
<evidence type="ECO:0000313" key="1">
    <source>
        <dbReference type="EMBL" id="MFM0442040.1"/>
    </source>
</evidence>
<evidence type="ECO:0000313" key="2">
    <source>
        <dbReference type="Proteomes" id="UP001629288"/>
    </source>
</evidence>
<organism evidence="1 2">
    <name type="scientific">Paraburkholderia strydomiana</name>
    <dbReference type="NCBI Taxonomy" id="1245417"/>
    <lineage>
        <taxon>Bacteria</taxon>
        <taxon>Pseudomonadati</taxon>
        <taxon>Pseudomonadota</taxon>
        <taxon>Betaproteobacteria</taxon>
        <taxon>Burkholderiales</taxon>
        <taxon>Burkholderiaceae</taxon>
        <taxon>Paraburkholderia</taxon>
    </lineage>
</organism>
<reference evidence="1 2" key="1">
    <citation type="journal article" date="2024" name="Chem. Sci.">
        <title>Discovery of megapolipeptins by genome mining of a Burkholderiales bacteria collection.</title>
        <authorList>
            <person name="Paulo B.S."/>
            <person name="Recchia M.J.J."/>
            <person name="Lee S."/>
            <person name="Fergusson C.H."/>
            <person name="Romanowski S.B."/>
            <person name="Hernandez A."/>
            <person name="Krull N."/>
            <person name="Liu D.Y."/>
            <person name="Cavanagh H."/>
            <person name="Bos A."/>
            <person name="Gray C.A."/>
            <person name="Murphy B.T."/>
            <person name="Linington R.G."/>
            <person name="Eustaquio A.S."/>
        </authorList>
    </citation>
    <scope>NUCLEOTIDE SEQUENCE [LARGE SCALE GENOMIC DNA]</scope>
    <source>
        <strain evidence="1 2">RL17-379-BIB-C</strain>
    </source>
</reference>
<keyword evidence="2" id="KW-1185">Reference proteome</keyword>
<sequence>MDDDNEALEQAGEQERGAFEQRVFDLAYFWRVSPADIMALPMRRFLQYERHAVRIAEKQRPEDG</sequence>
<gene>
    <name evidence="1" type="ORF">PQR00_00455</name>
</gene>
<protein>
    <submittedName>
        <fullName evidence="1">Uncharacterized protein</fullName>
    </submittedName>
</protein>
<dbReference type="RefSeq" id="WP_408127817.1">
    <property type="nucleotide sequence ID" value="NZ_JAQQDH010000001.1"/>
</dbReference>
<comment type="caution">
    <text evidence="1">The sequence shown here is derived from an EMBL/GenBank/DDBJ whole genome shotgun (WGS) entry which is preliminary data.</text>
</comment>
<proteinExistence type="predicted"/>
<accession>A0ABW9BSZ5</accession>